<protein>
    <submittedName>
        <fullName evidence="2">Calponin homology domain-containing protein</fullName>
    </submittedName>
</protein>
<accession>A0A8T2KYJ4</accession>
<proteinExistence type="predicted"/>
<feature type="region of interest" description="Disordered" evidence="1">
    <location>
        <begin position="19"/>
        <end position="53"/>
    </location>
</feature>
<sequence>MNQQRLQAIADRFQQLVNRASATEGRPSTSGTMVDRLREFRRDQEPRRTGPAKQRLTTIRLAVLPSGQDTLFIPRPGSTVKKVVVPLSMPEAAFIEKIREEFPAVQGDFCLFRVDRQRRIHRLELTSVCPAAKKISRLHQKNGMILSLESNSRAF</sequence>
<dbReference type="Proteomes" id="UP000752171">
    <property type="component" value="Unassembled WGS sequence"/>
</dbReference>
<evidence type="ECO:0000313" key="2">
    <source>
        <dbReference type="EMBL" id="KAG9262086.1"/>
    </source>
</evidence>
<feature type="compositionally biased region" description="Basic and acidic residues" evidence="1">
    <location>
        <begin position="35"/>
        <end position="48"/>
    </location>
</feature>
<dbReference type="AlphaFoldDB" id="A0A8T2KYJ4"/>
<reference evidence="2 3" key="1">
    <citation type="submission" date="2021-07" db="EMBL/GenBank/DDBJ databases">
        <authorList>
            <person name="Imarazene B."/>
            <person name="Zahm M."/>
            <person name="Klopp C."/>
            <person name="Cabau C."/>
            <person name="Beille S."/>
            <person name="Jouanno E."/>
            <person name="Castinel A."/>
            <person name="Lluch J."/>
            <person name="Gil L."/>
            <person name="Kuchtly C."/>
            <person name="Lopez Roques C."/>
            <person name="Donnadieu C."/>
            <person name="Parrinello H."/>
            <person name="Journot L."/>
            <person name="Du K."/>
            <person name="Schartl M."/>
            <person name="Retaux S."/>
            <person name="Guiguen Y."/>
        </authorList>
    </citation>
    <scope>NUCLEOTIDE SEQUENCE [LARGE SCALE GENOMIC DNA]</scope>
    <source>
        <strain evidence="2">Pach_M1</strain>
        <tissue evidence="2">Testis</tissue>
    </source>
</reference>
<feature type="compositionally biased region" description="Polar residues" evidence="1">
    <location>
        <begin position="19"/>
        <end position="32"/>
    </location>
</feature>
<evidence type="ECO:0000256" key="1">
    <source>
        <dbReference type="SAM" id="MobiDB-lite"/>
    </source>
</evidence>
<organism evidence="2 3">
    <name type="scientific">Astyanax mexicanus</name>
    <name type="common">Blind cave fish</name>
    <name type="synonym">Astyanax fasciatus mexicanus</name>
    <dbReference type="NCBI Taxonomy" id="7994"/>
    <lineage>
        <taxon>Eukaryota</taxon>
        <taxon>Metazoa</taxon>
        <taxon>Chordata</taxon>
        <taxon>Craniata</taxon>
        <taxon>Vertebrata</taxon>
        <taxon>Euteleostomi</taxon>
        <taxon>Actinopterygii</taxon>
        <taxon>Neopterygii</taxon>
        <taxon>Teleostei</taxon>
        <taxon>Ostariophysi</taxon>
        <taxon>Characiformes</taxon>
        <taxon>Characoidei</taxon>
        <taxon>Acestrorhamphidae</taxon>
        <taxon>Acestrorhamphinae</taxon>
        <taxon>Astyanax</taxon>
    </lineage>
</organism>
<name>A0A8T2KYJ4_ASTMX</name>
<dbReference type="EMBL" id="JAICCE010000021">
    <property type="protein sequence ID" value="KAG9262086.1"/>
    <property type="molecule type" value="Genomic_DNA"/>
</dbReference>
<evidence type="ECO:0000313" key="3">
    <source>
        <dbReference type="Proteomes" id="UP000752171"/>
    </source>
</evidence>
<gene>
    <name evidence="2" type="ORF">AMEX_G23797</name>
</gene>
<comment type="caution">
    <text evidence="2">The sequence shown here is derived from an EMBL/GenBank/DDBJ whole genome shotgun (WGS) entry which is preliminary data.</text>
</comment>